<dbReference type="GeneID" id="17264798"/>
<dbReference type="KEGG" id="ehx:EMIHUDRAFT_361233"/>
<dbReference type="Gene3D" id="1.25.40.380">
    <property type="entry name" value="Protein of unknown function DUF1810"/>
    <property type="match status" value="1"/>
</dbReference>
<dbReference type="GeneID" id="17285294"/>
<dbReference type="Proteomes" id="UP000013827">
    <property type="component" value="Unassembled WGS sequence"/>
</dbReference>
<dbReference type="KEGG" id="ehx:EMIHUDRAFT_368210"/>
<dbReference type="RefSeq" id="XP_005775775.1">
    <property type="nucleotide sequence ID" value="XM_005775718.1"/>
</dbReference>
<dbReference type="EnsemblProtists" id="EOD19253">
    <property type="protein sequence ID" value="EOD19253"/>
    <property type="gene ID" value="EMIHUDRAFT_369562"/>
</dbReference>
<proteinExistence type="predicted"/>
<dbReference type="AlphaFoldDB" id="A0A0D3J6W8"/>
<evidence type="ECO:0000256" key="1">
    <source>
        <dbReference type="SAM" id="MobiDB-lite"/>
    </source>
</evidence>
<dbReference type="InterPro" id="IPR036287">
    <property type="entry name" value="Rv1873-like_sf"/>
</dbReference>
<protein>
    <recommendedName>
        <fullName evidence="4">DUF1810 family protein</fullName>
    </recommendedName>
</protein>
<sequence>MRQTTLRGITGAARSGPASPTRAAADPHDMQRFASKQALDHDRAVRELKDGRKAGCWSWWIFPTPPFIRNGERVGSPINQVYELADDAEGLAYLLFRDGQLRSNYLAVLDAMSGSLEEGVEPRRLLGIDVPRAVASVRYFSHLATLGDGDEALRDGCERALGLLVPDDSADAGGGGGRQQKRAHPG</sequence>
<feature type="region of interest" description="Disordered" evidence="1">
    <location>
        <begin position="1"/>
        <end position="26"/>
    </location>
</feature>
<dbReference type="PaxDb" id="2903-EOD19253"/>
<reference evidence="3" key="1">
    <citation type="journal article" date="2013" name="Nature">
        <title>Pan genome of the phytoplankton Emiliania underpins its global distribution.</title>
        <authorList>
            <person name="Read B.A."/>
            <person name="Kegel J."/>
            <person name="Klute M.J."/>
            <person name="Kuo A."/>
            <person name="Lefebvre S.C."/>
            <person name="Maumus F."/>
            <person name="Mayer C."/>
            <person name="Miller J."/>
            <person name="Monier A."/>
            <person name="Salamov A."/>
            <person name="Young J."/>
            <person name="Aguilar M."/>
            <person name="Claverie J.M."/>
            <person name="Frickenhaus S."/>
            <person name="Gonzalez K."/>
            <person name="Herman E.K."/>
            <person name="Lin Y.C."/>
            <person name="Napier J."/>
            <person name="Ogata H."/>
            <person name="Sarno A.F."/>
            <person name="Shmutz J."/>
            <person name="Schroeder D."/>
            <person name="de Vargas C."/>
            <person name="Verret F."/>
            <person name="von Dassow P."/>
            <person name="Valentin K."/>
            <person name="Van de Peer Y."/>
            <person name="Wheeler G."/>
            <person name="Dacks J.B."/>
            <person name="Delwiche C.F."/>
            <person name="Dyhrman S.T."/>
            <person name="Glockner G."/>
            <person name="John U."/>
            <person name="Richards T."/>
            <person name="Worden A.Z."/>
            <person name="Zhang X."/>
            <person name="Grigoriev I.V."/>
            <person name="Allen A.E."/>
            <person name="Bidle K."/>
            <person name="Borodovsky M."/>
            <person name="Bowler C."/>
            <person name="Brownlee C."/>
            <person name="Cock J.M."/>
            <person name="Elias M."/>
            <person name="Gladyshev V.N."/>
            <person name="Groth M."/>
            <person name="Guda C."/>
            <person name="Hadaegh A."/>
            <person name="Iglesias-Rodriguez M.D."/>
            <person name="Jenkins J."/>
            <person name="Jones B.M."/>
            <person name="Lawson T."/>
            <person name="Leese F."/>
            <person name="Lindquist E."/>
            <person name="Lobanov A."/>
            <person name="Lomsadze A."/>
            <person name="Malik S.B."/>
            <person name="Marsh M.E."/>
            <person name="Mackinder L."/>
            <person name="Mock T."/>
            <person name="Mueller-Roeber B."/>
            <person name="Pagarete A."/>
            <person name="Parker M."/>
            <person name="Probert I."/>
            <person name="Quesneville H."/>
            <person name="Raines C."/>
            <person name="Rensing S.A."/>
            <person name="Riano-Pachon D.M."/>
            <person name="Richier S."/>
            <person name="Rokitta S."/>
            <person name="Shiraiwa Y."/>
            <person name="Soanes D.M."/>
            <person name="van der Giezen M."/>
            <person name="Wahlund T.M."/>
            <person name="Williams B."/>
            <person name="Wilson W."/>
            <person name="Wolfe G."/>
            <person name="Wurch L.L."/>
        </authorList>
    </citation>
    <scope>NUCLEOTIDE SEQUENCE</scope>
</reference>
<dbReference type="RefSeq" id="XP_005771682.1">
    <property type="nucleotide sequence ID" value="XM_005771625.1"/>
</dbReference>
<keyword evidence="3" id="KW-1185">Reference proteome</keyword>
<dbReference type="HOGENOM" id="CLU_1457018_0_0_1"/>
<reference evidence="2" key="2">
    <citation type="submission" date="2024-10" db="UniProtKB">
        <authorList>
            <consortium name="EnsemblProtists"/>
        </authorList>
    </citation>
    <scope>IDENTIFICATION</scope>
</reference>
<accession>A0A0D3J6W8</accession>
<evidence type="ECO:0008006" key="4">
    <source>
        <dbReference type="Google" id="ProtNLM"/>
    </source>
</evidence>
<evidence type="ECO:0000313" key="3">
    <source>
        <dbReference type="Proteomes" id="UP000013827"/>
    </source>
</evidence>
<dbReference type="EnsemblProtists" id="EOD40023">
    <property type="protein sequence ID" value="EOD40023"/>
    <property type="gene ID" value="EMIHUDRAFT_361233"/>
</dbReference>
<dbReference type="EnsemblProtists" id="EOD23346">
    <property type="protein sequence ID" value="EOD23346"/>
    <property type="gene ID" value="EMIHUDRAFT_368210"/>
</dbReference>
<dbReference type="Pfam" id="PF08837">
    <property type="entry name" value="DUF1810"/>
    <property type="match status" value="1"/>
</dbReference>
<evidence type="ECO:0000313" key="2">
    <source>
        <dbReference type="EnsemblProtists" id="EOD19253"/>
    </source>
</evidence>
<organism evidence="2 3">
    <name type="scientific">Emiliania huxleyi (strain CCMP1516)</name>
    <dbReference type="NCBI Taxonomy" id="280463"/>
    <lineage>
        <taxon>Eukaryota</taxon>
        <taxon>Haptista</taxon>
        <taxon>Haptophyta</taxon>
        <taxon>Prymnesiophyceae</taxon>
        <taxon>Isochrysidales</taxon>
        <taxon>Noelaerhabdaceae</taxon>
        <taxon>Emiliania</taxon>
    </lineage>
</organism>
<dbReference type="OMA" id="FIRNGER"/>
<dbReference type="GeneID" id="17268890"/>
<dbReference type="RefSeq" id="XP_005792452.1">
    <property type="nucleotide sequence ID" value="XM_005792395.1"/>
</dbReference>
<name>A0A0D3J6W8_EMIH1</name>
<dbReference type="KEGG" id="ehx:EMIHUDRAFT_369562"/>
<dbReference type="InterPro" id="IPR014937">
    <property type="entry name" value="DUF1810"/>
</dbReference>
<dbReference type="SUPFAM" id="SSF140736">
    <property type="entry name" value="Rv1873-like"/>
    <property type="match status" value="1"/>
</dbReference>